<feature type="region of interest" description="Disordered" evidence="6">
    <location>
        <begin position="408"/>
        <end position="436"/>
    </location>
</feature>
<feature type="compositionally biased region" description="Basic and acidic residues" evidence="6">
    <location>
        <begin position="771"/>
        <end position="786"/>
    </location>
</feature>
<reference evidence="9 10" key="1">
    <citation type="journal article" date="2020" name="Cell">
        <title>Large-Scale Comparative Analyses of Tick Genomes Elucidate Their Genetic Diversity and Vector Capacities.</title>
        <authorList>
            <consortium name="Tick Genome and Microbiome Consortium (TIGMIC)"/>
            <person name="Jia N."/>
            <person name="Wang J."/>
            <person name="Shi W."/>
            <person name="Du L."/>
            <person name="Sun Y."/>
            <person name="Zhan W."/>
            <person name="Jiang J.F."/>
            <person name="Wang Q."/>
            <person name="Zhang B."/>
            <person name="Ji P."/>
            <person name="Bell-Sakyi L."/>
            <person name="Cui X.M."/>
            <person name="Yuan T.T."/>
            <person name="Jiang B.G."/>
            <person name="Yang W.F."/>
            <person name="Lam T.T."/>
            <person name="Chang Q.C."/>
            <person name="Ding S.J."/>
            <person name="Wang X.J."/>
            <person name="Zhu J.G."/>
            <person name="Ruan X.D."/>
            <person name="Zhao L."/>
            <person name="Wei J.T."/>
            <person name="Ye R.Z."/>
            <person name="Que T.C."/>
            <person name="Du C.H."/>
            <person name="Zhou Y.H."/>
            <person name="Cheng J.X."/>
            <person name="Dai P.F."/>
            <person name="Guo W.B."/>
            <person name="Han X.H."/>
            <person name="Huang E.J."/>
            <person name="Li L.F."/>
            <person name="Wei W."/>
            <person name="Gao Y.C."/>
            <person name="Liu J.Z."/>
            <person name="Shao H.Z."/>
            <person name="Wang X."/>
            <person name="Wang C.C."/>
            <person name="Yang T.C."/>
            <person name="Huo Q.B."/>
            <person name="Li W."/>
            <person name="Chen H.Y."/>
            <person name="Chen S.E."/>
            <person name="Zhou L.G."/>
            <person name="Ni X.B."/>
            <person name="Tian J.H."/>
            <person name="Sheng Y."/>
            <person name="Liu T."/>
            <person name="Pan Y.S."/>
            <person name="Xia L.Y."/>
            <person name="Li J."/>
            <person name="Zhao F."/>
            <person name="Cao W.C."/>
        </authorList>
    </citation>
    <scope>NUCLEOTIDE SEQUENCE [LARGE SCALE GENOMIC DNA]</scope>
    <source>
        <strain evidence="9">HaeL-2018</strain>
    </source>
</reference>
<dbReference type="VEuPathDB" id="VectorBase:HLOH_040804"/>
<accession>A0A9J6G603</accession>
<dbReference type="SMART" id="SM00356">
    <property type="entry name" value="ZnF_C3H1"/>
    <property type="match status" value="2"/>
</dbReference>
<feature type="region of interest" description="Disordered" evidence="6">
    <location>
        <begin position="771"/>
        <end position="840"/>
    </location>
</feature>
<dbReference type="OrthoDB" id="411372at2759"/>
<dbReference type="Proteomes" id="UP000821853">
    <property type="component" value="Chromosome 3"/>
</dbReference>
<dbReference type="InterPro" id="IPR000571">
    <property type="entry name" value="Znf_CCCH"/>
</dbReference>
<dbReference type="SUPFAM" id="SSF90229">
    <property type="entry name" value="CCCH zinc finger"/>
    <property type="match status" value="2"/>
</dbReference>
<evidence type="ECO:0000256" key="5">
    <source>
        <dbReference type="PROSITE-ProRule" id="PRU00723"/>
    </source>
</evidence>
<dbReference type="GO" id="GO:0008270">
    <property type="term" value="F:zinc ion binding"/>
    <property type="evidence" value="ECO:0007669"/>
    <property type="project" value="UniProtKB-KW"/>
</dbReference>
<dbReference type="Pfam" id="PF14608">
    <property type="entry name" value="zf-CCCH_2"/>
    <property type="match status" value="1"/>
</dbReference>
<feature type="region of interest" description="Disordered" evidence="6">
    <location>
        <begin position="299"/>
        <end position="355"/>
    </location>
</feature>
<dbReference type="InterPro" id="IPR038461">
    <property type="entry name" value="Schlafen_AlbA_2_dom_sf"/>
</dbReference>
<feature type="compositionally biased region" description="Polar residues" evidence="6">
    <location>
        <begin position="470"/>
        <end position="482"/>
    </location>
</feature>
<dbReference type="InterPro" id="IPR007421">
    <property type="entry name" value="Schlafen_AlbA_2_dom"/>
</dbReference>
<keyword evidence="2 4" id="KW-0863">Zinc-finger</keyword>
<dbReference type="OMA" id="CANFMTK"/>
<dbReference type="Pfam" id="PF05495">
    <property type="entry name" value="zf-CHY"/>
    <property type="match status" value="1"/>
</dbReference>
<dbReference type="PANTHER" id="PTHR12155:SF41">
    <property type="entry name" value="SCHLAFEN ALBA-2 DOMAIN-CONTAINING PROTEIN"/>
    <property type="match status" value="1"/>
</dbReference>
<dbReference type="SUPFAM" id="SSF161219">
    <property type="entry name" value="CHY zinc finger-like"/>
    <property type="match status" value="1"/>
</dbReference>
<feature type="zinc finger region" description="C3H1-type" evidence="5">
    <location>
        <begin position="432"/>
        <end position="460"/>
    </location>
</feature>
<evidence type="ECO:0000313" key="9">
    <source>
        <dbReference type="EMBL" id="KAH9369868.1"/>
    </source>
</evidence>
<dbReference type="PROSITE" id="PS51266">
    <property type="entry name" value="ZF_CHY"/>
    <property type="match status" value="1"/>
</dbReference>
<dbReference type="Pfam" id="PF00642">
    <property type="entry name" value="zf-CCCH"/>
    <property type="match status" value="1"/>
</dbReference>
<evidence type="ECO:0000256" key="1">
    <source>
        <dbReference type="ARBA" id="ARBA00022723"/>
    </source>
</evidence>
<dbReference type="AlphaFoldDB" id="A0A9J6G603"/>
<dbReference type="InterPro" id="IPR029684">
    <property type="entry name" value="Schlafen"/>
</dbReference>
<feature type="domain" description="CHY-type" evidence="8">
    <location>
        <begin position="1019"/>
        <end position="1089"/>
    </location>
</feature>
<evidence type="ECO:0000259" key="8">
    <source>
        <dbReference type="PROSITE" id="PS51266"/>
    </source>
</evidence>
<feature type="domain" description="C3H1-type" evidence="7">
    <location>
        <begin position="432"/>
        <end position="460"/>
    </location>
</feature>
<sequence>MEDNKKGDADAPAKRLFYKYGEHVDIEEDQHHEFKAHKAISFEELSQACKDLHSRQSISRTICAFLNTGQGGTVYIGILDNAVVNGMHLTEYQKDHILLSLENLMTRYRPAVPQHMYDVRFVPVISEGAPLPTTRASHEINSKARMRPHELQTSKYCWCDNEASAQLNVGGVVMRYVVEIELLPWNSSDPRNKVLNTSKMGIHPMFENEEDICYVRRQGSNIRLCKRLFLRTALSAAIRRTCAKCVLQTCIPVSPVDGNLVADIAGTADTCFSQSPRARGVLRSTFLLALPTYLMSQGAAGNNERKSEDAVGLNPPAQPCSRRSPASATPGDSTAKPENAPNRLNSAVRRPPFRRRAFANRSSKGNAGPQSSDATTPVACKFFAKNGRCRNGDLCRFSHSIDEPSLLAATNVPDDRESEDVAQGDSTPIRRPQPKEPCRFFERHGYCRYGRGCRYLHRRRRNVRNDGQEQETTLNDSPQSNGKVDDPSLDDQSPSAAACAVPDDRSSLQPPSEEELMRQLSSVKRPGNDFFSPHFCFLSLLCRDREIDQFRKRFRKSKRIATEDGTDKYSFVFGPTDPDWPFDVKELTLLVVFPKLYPKECFVMCVLDEEAVLPPMLLRDLNKAVAEWLAEKHSASNPLDQKSLLLRPFLRWFDRSLEDLFVESLRKLKKIQLAEAAGLEFVPFEQLAGASKEDDSDGDGLPEDDKGGFDKSPPVSGELPGGDDPMDVLSQPPHYSTQELTDKLQALHVSSGKEGILAEGSVGGTLELRESKGASNDVEDHDHSPHSECVFGGTTERGRSREGSGNDREREEGSPEKKQPHGSATGEDKPSQGTQRANVDVLVNQKKGTEVKFRRLELGEGVATIECVKAALRIQCGRCRCNVDVVTPARRRNVVTCGRCSRSCSLTFRPNLMHQFNSVLGYLDLVDCCAVDLVLSSCVFALDCFGCNKKMTVDGIHYGQRRSLWCQFCNAKMTALMESVKFLQLQPSKAAEKSGPSFSIKAPKMVKNVKDPAIQEGRPLPDGGICKHYKKSFRWLRFPCCGKAYPCDKCHEEQEGGSHEMKFATRMICGHCCKEQPFAAERPCIGCANFMTKKPTAHWEGGRGCRDKIRMSK</sequence>
<feature type="compositionally biased region" description="Basic and acidic residues" evidence="6">
    <location>
        <begin position="796"/>
        <end position="819"/>
    </location>
</feature>
<keyword evidence="10" id="KW-1185">Reference proteome</keyword>
<dbReference type="Gene3D" id="4.10.1000.10">
    <property type="entry name" value="Zinc finger, CCCH-type"/>
    <property type="match status" value="1"/>
</dbReference>
<organism evidence="9 10">
    <name type="scientific">Haemaphysalis longicornis</name>
    <name type="common">Bush tick</name>
    <dbReference type="NCBI Taxonomy" id="44386"/>
    <lineage>
        <taxon>Eukaryota</taxon>
        <taxon>Metazoa</taxon>
        <taxon>Ecdysozoa</taxon>
        <taxon>Arthropoda</taxon>
        <taxon>Chelicerata</taxon>
        <taxon>Arachnida</taxon>
        <taxon>Acari</taxon>
        <taxon>Parasitiformes</taxon>
        <taxon>Ixodida</taxon>
        <taxon>Ixodoidea</taxon>
        <taxon>Ixodidae</taxon>
        <taxon>Haemaphysalinae</taxon>
        <taxon>Haemaphysalis</taxon>
    </lineage>
</organism>
<protein>
    <recommendedName>
        <fullName evidence="11">Zinc finger protein</fullName>
    </recommendedName>
</protein>
<dbReference type="PANTHER" id="PTHR12155">
    <property type="entry name" value="SCHLAFEN"/>
    <property type="match status" value="1"/>
</dbReference>
<proteinExistence type="predicted"/>
<dbReference type="InterPro" id="IPR036855">
    <property type="entry name" value="Znf_CCCH_sf"/>
</dbReference>
<dbReference type="Pfam" id="PF04326">
    <property type="entry name" value="SLFN_AlbA_2"/>
    <property type="match status" value="1"/>
</dbReference>
<name>A0A9J6G603_HAELO</name>
<evidence type="ECO:0000256" key="6">
    <source>
        <dbReference type="SAM" id="MobiDB-lite"/>
    </source>
</evidence>
<dbReference type="PROSITE" id="PS50103">
    <property type="entry name" value="ZF_C3H1"/>
    <property type="match status" value="2"/>
</dbReference>
<evidence type="ECO:0000256" key="2">
    <source>
        <dbReference type="ARBA" id="ARBA00022771"/>
    </source>
</evidence>
<comment type="caution">
    <text evidence="9">The sequence shown here is derived from an EMBL/GenBank/DDBJ whole genome shotgun (WGS) entry which is preliminary data.</text>
</comment>
<feature type="domain" description="C3H1-type" evidence="7">
    <location>
        <begin position="374"/>
        <end position="402"/>
    </location>
</feature>
<keyword evidence="3 5" id="KW-0862">Zinc</keyword>
<dbReference type="InterPro" id="IPR008913">
    <property type="entry name" value="Znf_CHY"/>
</dbReference>
<evidence type="ECO:0008006" key="11">
    <source>
        <dbReference type="Google" id="ProtNLM"/>
    </source>
</evidence>
<feature type="region of interest" description="Disordered" evidence="6">
    <location>
        <begin position="464"/>
        <end position="520"/>
    </location>
</feature>
<evidence type="ECO:0000259" key="7">
    <source>
        <dbReference type="PROSITE" id="PS50103"/>
    </source>
</evidence>
<gene>
    <name evidence="9" type="ORF">HPB48_013873</name>
</gene>
<dbReference type="EMBL" id="JABSTR010000005">
    <property type="protein sequence ID" value="KAH9369868.1"/>
    <property type="molecule type" value="Genomic_DNA"/>
</dbReference>
<keyword evidence="1 5" id="KW-0479">Metal-binding</keyword>
<feature type="region of interest" description="Disordered" evidence="6">
    <location>
        <begin position="689"/>
        <end position="734"/>
    </location>
</feature>
<dbReference type="InterPro" id="IPR037274">
    <property type="entry name" value="Znf_CHY_sf"/>
</dbReference>
<dbReference type="Gene3D" id="3.30.950.30">
    <property type="entry name" value="Schlafen, AAA domain"/>
    <property type="match status" value="1"/>
</dbReference>
<evidence type="ECO:0000256" key="4">
    <source>
        <dbReference type="PROSITE-ProRule" id="PRU00601"/>
    </source>
</evidence>
<evidence type="ECO:0000313" key="10">
    <source>
        <dbReference type="Proteomes" id="UP000821853"/>
    </source>
</evidence>
<evidence type="ECO:0000256" key="3">
    <source>
        <dbReference type="ARBA" id="ARBA00022833"/>
    </source>
</evidence>
<feature type="zinc finger region" description="C3H1-type" evidence="5">
    <location>
        <begin position="374"/>
        <end position="402"/>
    </location>
</feature>